<dbReference type="RefSeq" id="WP_344586396.1">
    <property type="nucleotide sequence ID" value="NZ_BAAARW010000001.1"/>
</dbReference>
<protein>
    <submittedName>
        <fullName evidence="1">Uncharacterized protein</fullName>
    </submittedName>
</protein>
<comment type="caution">
    <text evidence="1">The sequence shown here is derived from an EMBL/GenBank/DDBJ whole genome shotgun (WGS) entry which is preliminary data.</text>
</comment>
<sequence>MAYASDDPRAALAAKQAAADPHAPIAAPEYYDFSALGPDEVSAAGSRTWIIRGQNVVLLYTRAVPGERLARDGQHDEYVVVLPHDDAKVVIESGGTTESVTGKSIAIVPPGDSAITVESATDIVRLFTPHNDDLARRARNADSYAAPHPRVALLEEWPEPAGGDRLRVYSGIGEIERSPDRLGRIFRSRAFMVNFLYHYDGPRDATKLSPHDHADFEQISLAVSGEFEHHIRTPWTKSRMAWREDEHVRIGSPSVAIIPPPTVHTTEASGHGRNQLLDIFAGPRRDFSAKRGWVLNAADYPEPDDLEVR</sequence>
<dbReference type="InterPro" id="IPR011051">
    <property type="entry name" value="RmlC_Cupin_sf"/>
</dbReference>
<gene>
    <name evidence="1" type="ORF">GCM10010191_02700</name>
</gene>
<evidence type="ECO:0000313" key="2">
    <source>
        <dbReference type="Proteomes" id="UP001501231"/>
    </source>
</evidence>
<proteinExistence type="predicted"/>
<dbReference type="SUPFAM" id="SSF51182">
    <property type="entry name" value="RmlC-like cupins"/>
    <property type="match status" value="1"/>
</dbReference>
<dbReference type="InterPro" id="IPR014710">
    <property type="entry name" value="RmlC-like_jellyroll"/>
</dbReference>
<accession>A0ABP5VCA7</accession>
<keyword evidence="2" id="KW-1185">Reference proteome</keyword>
<dbReference type="Gene3D" id="2.60.120.10">
    <property type="entry name" value="Jelly Rolls"/>
    <property type="match status" value="1"/>
</dbReference>
<reference evidence="2" key="1">
    <citation type="journal article" date="2019" name="Int. J. Syst. Evol. Microbiol.">
        <title>The Global Catalogue of Microorganisms (GCM) 10K type strain sequencing project: providing services to taxonomists for standard genome sequencing and annotation.</title>
        <authorList>
            <consortium name="The Broad Institute Genomics Platform"/>
            <consortium name="The Broad Institute Genome Sequencing Center for Infectious Disease"/>
            <person name="Wu L."/>
            <person name="Ma J."/>
        </authorList>
    </citation>
    <scope>NUCLEOTIDE SEQUENCE [LARGE SCALE GENOMIC DNA]</scope>
    <source>
        <strain evidence="2">JCM 3325</strain>
    </source>
</reference>
<dbReference type="EMBL" id="BAAARW010000001">
    <property type="protein sequence ID" value="GAA2399280.1"/>
    <property type="molecule type" value="Genomic_DNA"/>
</dbReference>
<evidence type="ECO:0000313" key="1">
    <source>
        <dbReference type="EMBL" id="GAA2399280.1"/>
    </source>
</evidence>
<name>A0ABP5VCA7_9ACTN</name>
<dbReference type="Proteomes" id="UP001501231">
    <property type="component" value="Unassembled WGS sequence"/>
</dbReference>
<organism evidence="1 2">
    <name type="scientific">Actinomadura vinacea</name>
    <dbReference type="NCBI Taxonomy" id="115336"/>
    <lineage>
        <taxon>Bacteria</taxon>
        <taxon>Bacillati</taxon>
        <taxon>Actinomycetota</taxon>
        <taxon>Actinomycetes</taxon>
        <taxon>Streptosporangiales</taxon>
        <taxon>Thermomonosporaceae</taxon>
        <taxon>Actinomadura</taxon>
    </lineage>
</organism>